<evidence type="ECO:0000256" key="1">
    <source>
        <dbReference type="ARBA" id="ARBA00023242"/>
    </source>
</evidence>
<dbReference type="SMART" id="SM00066">
    <property type="entry name" value="GAL4"/>
    <property type="match status" value="1"/>
</dbReference>
<evidence type="ECO:0000313" key="5">
    <source>
        <dbReference type="Proteomes" id="UP000837801"/>
    </source>
</evidence>
<evidence type="ECO:0000256" key="2">
    <source>
        <dbReference type="SAM" id="MobiDB-lite"/>
    </source>
</evidence>
<dbReference type="InterPro" id="IPR036864">
    <property type="entry name" value="Zn2-C6_fun-type_DNA-bd_sf"/>
</dbReference>
<dbReference type="PROSITE" id="PS00463">
    <property type="entry name" value="ZN2_CY6_FUNGAL_1"/>
    <property type="match status" value="1"/>
</dbReference>
<dbReference type="AlphaFoldDB" id="A0A9P0QV00"/>
<dbReference type="InterPro" id="IPR001138">
    <property type="entry name" value="Zn2Cys6_DnaBD"/>
</dbReference>
<keyword evidence="5" id="KW-1185">Reference proteome</keyword>
<protein>
    <recommendedName>
        <fullName evidence="3">Zn(2)-C6 fungal-type domain-containing protein</fullName>
    </recommendedName>
</protein>
<proteinExistence type="predicted"/>
<keyword evidence="1" id="KW-0539">Nucleus</keyword>
<dbReference type="PANTHER" id="PTHR37534:SF46">
    <property type="entry name" value="ZN(II)2CYS6 TRANSCRIPTION FACTOR (EUROFUNG)"/>
    <property type="match status" value="1"/>
</dbReference>
<comment type="caution">
    <text evidence="4">The sequence shown here is derived from an EMBL/GenBank/DDBJ whole genome shotgun (WGS) entry which is preliminary data.</text>
</comment>
<sequence length="194" mass="21293">MSSLSYKTYQQVISLPNSKANTKVTPAPVKRRTKSGCLTCRKRKKKCDEDVAGGKCQGCTRNFLECCWPEATAKKSAPAATAAAATDLAVASTPVELPITPKQTPQSSPRLSMATKPESPSSKAKAYPSPEMSPVFEGKEEQSEISTLELPKAHFKVTKPKKQVEKKQLAKNLNNFQTKFVITSVEKRRLVHIK</sequence>
<name>A0A9P0QV00_9ASCO</name>
<dbReference type="EMBL" id="CAKXYY010000021">
    <property type="protein sequence ID" value="CAH2355060.1"/>
    <property type="molecule type" value="Genomic_DNA"/>
</dbReference>
<dbReference type="SUPFAM" id="SSF57701">
    <property type="entry name" value="Zn2/Cys6 DNA-binding domain"/>
    <property type="match status" value="1"/>
</dbReference>
<gene>
    <name evidence="4" type="ORF">CLIB1423_21S00914</name>
</gene>
<feature type="domain" description="Zn(2)-C6 fungal-type" evidence="3">
    <location>
        <begin position="36"/>
        <end position="68"/>
    </location>
</feature>
<dbReference type="GO" id="GO:0000981">
    <property type="term" value="F:DNA-binding transcription factor activity, RNA polymerase II-specific"/>
    <property type="evidence" value="ECO:0007669"/>
    <property type="project" value="InterPro"/>
</dbReference>
<accession>A0A9P0QV00</accession>
<dbReference type="OrthoDB" id="3598904at2759"/>
<dbReference type="GO" id="GO:0008270">
    <property type="term" value="F:zinc ion binding"/>
    <property type="evidence" value="ECO:0007669"/>
    <property type="project" value="InterPro"/>
</dbReference>
<dbReference type="PANTHER" id="PTHR37534">
    <property type="entry name" value="TRANSCRIPTIONAL ACTIVATOR PROTEIN UGA3"/>
    <property type="match status" value="1"/>
</dbReference>
<reference evidence="4" key="1">
    <citation type="submission" date="2022-03" db="EMBL/GenBank/DDBJ databases">
        <authorList>
            <person name="Legras J.-L."/>
            <person name="Devillers H."/>
            <person name="Grondin C."/>
        </authorList>
    </citation>
    <scope>NUCLEOTIDE SEQUENCE</scope>
    <source>
        <strain evidence="4">CLIB 1423</strain>
    </source>
</reference>
<feature type="compositionally biased region" description="Low complexity" evidence="2">
    <location>
        <begin position="116"/>
        <end position="130"/>
    </location>
</feature>
<evidence type="ECO:0000313" key="4">
    <source>
        <dbReference type="EMBL" id="CAH2355060.1"/>
    </source>
</evidence>
<dbReference type="PROSITE" id="PS50048">
    <property type="entry name" value="ZN2_CY6_FUNGAL_2"/>
    <property type="match status" value="1"/>
</dbReference>
<dbReference type="CDD" id="cd00067">
    <property type="entry name" value="GAL4"/>
    <property type="match status" value="1"/>
</dbReference>
<dbReference type="Proteomes" id="UP000837801">
    <property type="component" value="Unassembled WGS sequence"/>
</dbReference>
<dbReference type="Gene3D" id="4.10.240.10">
    <property type="entry name" value="Zn(2)-C6 fungal-type DNA-binding domain"/>
    <property type="match status" value="1"/>
</dbReference>
<feature type="compositionally biased region" description="Polar residues" evidence="2">
    <location>
        <begin position="101"/>
        <end position="110"/>
    </location>
</feature>
<evidence type="ECO:0000259" key="3">
    <source>
        <dbReference type="PROSITE" id="PS50048"/>
    </source>
</evidence>
<dbReference type="Pfam" id="PF00172">
    <property type="entry name" value="Zn_clus"/>
    <property type="match status" value="1"/>
</dbReference>
<organism evidence="4 5">
    <name type="scientific">[Candida] railenensis</name>
    <dbReference type="NCBI Taxonomy" id="45579"/>
    <lineage>
        <taxon>Eukaryota</taxon>
        <taxon>Fungi</taxon>
        <taxon>Dikarya</taxon>
        <taxon>Ascomycota</taxon>
        <taxon>Saccharomycotina</taxon>
        <taxon>Pichiomycetes</taxon>
        <taxon>Debaryomycetaceae</taxon>
        <taxon>Kurtzmaniella</taxon>
    </lineage>
</organism>
<feature type="region of interest" description="Disordered" evidence="2">
    <location>
        <begin position="95"/>
        <end position="143"/>
    </location>
</feature>